<reference evidence="1" key="1">
    <citation type="submission" date="2022-11" db="EMBL/GenBank/DDBJ databases">
        <title>Minimal conservation of predation-associated metabolite biosynthetic gene clusters underscores biosynthetic potential of Myxococcota including descriptions for ten novel species: Archangium lansinium sp. nov., Myxococcus landrumus sp. nov., Nannocystis bai.</title>
        <authorList>
            <person name="Ahearne A."/>
            <person name="Stevens C."/>
            <person name="Dowd S."/>
        </authorList>
    </citation>
    <scope>NUCLEOTIDE SEQUENCE</scope>
    <source>
        <strain evidence="1">Fl3</strain>
    </source>
</reference>
<proteinExistence type="predicted"/>
<dbReference type="RefSeq" id="WP_269038777.1">
    <property type="nucleotide sequence ID" value="NZ_CP114040.1"/>
</dbReference>
<name>A0ABY7HBG6_9BACT</name>
<dbReference type="EMBL" id="CP114040">
    <property type="protein sequence ID" value="WAS96430.1"/>
    <property type="molecule type" value="Genomic_DNA"/>
</dbReference>
<dbReference type="Proteomes" id="UP001164459">
    <property type="component" value="Chromosome"/>
</dbReference>
<gene>
    <name evidence="1" type="ORF">O0S08_09750</name>
</gene>
<organism evidence="1 2">
    <name type="scientific">Nannocystis punicea</name>
    <dbReference type="NCBI Taxonomy" id="2995304"/>
    <lineage>
        <taxon>Bacteria</taxon>
        <taxon>Pseudomonadati</taxon>
        <taxon>Myxococcota</taxon>
        <taxon>Polyangia</taxon>
        <taxon>Nannocystales</taxon>
        <taxon>Nannocystaceae</taxon>
        <taxon>Nannocystis</taxon>
    </lineage>
</organism>
<evidence type="ECO:0000313" key="2">
    <source>
        <dbReference type="Proteomes" id="UP001164459"/>
    </source>
</evidence>
<evidence type="ECO:0000313" key="1">
    <source>
        <dbReference type="EMBL" id="WAS96430.1"/>
    </source>
</evidence>
<accession>A0ABY7HBG6</accession>
<protein>
    <submittedName>
        <fullName evidence="1">Uncharacterized protein</fullName>
    </submittedName>
</protein>
<sequence length="151" mass="15960">MGQIVEVVFESVAPNTAATLLHDVIATSSDVRGIDVDGKSVSSGASARELVGSGASCVSVRLSDATMGCRLVPNVGLRLLKTGDDCYDVEVNLDLDDVDEPSTIASALHDFARDLARRNDVASYFAGLEPAADEDTRIFTGETQGPLRFLK</sequence>
<keyword evidence="2" id="KW-1185">Reference proteome</keyword>